<dbReference type="Proteomes" id="UP000641954">
    <property type="component" value="Unassembled WGS sequence"/>
</dbReference>
<dbReference type="EMBL" id="JACJSK010000020">
    <property type="protein sequence ID" value="MBD2545158.1"/>
    <property type="molecule type" value="Genomic_DNA"/>
</dbReference>
<evidence type="ECO:0000256" key="1">
    <source>
        <dbReference type="SAM" id="Coils"/>
    </source>
</evidence>
<proteinExistence type="predicted"/>
<comment type="caution">
    <text evidence="2">The sequence shown here is derived from an EMBL/GenBank/DDBJ whole genome shotgun (WGS) entry which is preliminary data.</text>
</comment>
<keyword evidence="3" id="KW-1185">Reference proteome</keyword>
<reference evidence="2 3" key="1">
    <citation type="journal article" date="2020" name="ISME J.">
        <title>Comparative genomics reveals insights into cyanobacterial evolution and habitat adaptation.</title>
        <authorList>
            <person name="Chen M.Y."/>
            <person name="Teng W.K."/>
            <person name="Zhao L."/>
            <person name="Hu C.X."/>
            <person name="Zhou Y.K."/>
            <person name="Han B.P."/>
            <person name="Song L.R."/>
            <person name="Shu W.S."/>
        </authorList>
    </citation>
    <scope>NUCLEOTIDE SEQUENCE [LARGE SCALE GENOMIC DNA]</scope>
    <source>
        <strain evidence="2 3">FACHB-1370</strain>
    </source>
</reference>
<evidence type="ECO:0000313" key="3">
    <source>
        <dbReference type="Proteomes" id="UP000641954"/>
    </source>
</evidence>
<keyword evidence="1" id="KW-0175">Coiled coil</keyword>
<dbReference type="RefSeq" id="WP_190878972.1">
    <property type="nucleotide sequence ID" value="NZ_JACJSK010000020.1"/>
</dbReference>
<name>A0ABR8EG74_9CYAN</name>
<sequence length="201" mass="23271">MEMTSRRWWAIFAGIATCEVVLLMKLFTNGATIPLLFTVTMVEILLMLTLRIEDLTSVTASKDKLVVKLTDELTQQKEKVQNVEERQNQTEKRQDKTQEIINAIRISLEGIVTKYERSHLEKLIERNDDAVKFGPHFFEELERLDAIGFIVPIKTQGIIAIKEEHGNEGEVFHLREYVKLTKKGFNYLKIVIDFTENSNKT</sequence>
<accession>A0ABR8EG74</accession>
<protein>
    <submittedName>
        <fullName evidence="2">Uncharacterized protein</fullName>
    </submittedName>
</protein>
<gene>
    <name evidence="2" type="ORF">H6G72_15210</name>
</gene>
<organism evidence="2 3">
    <name type="scientific">Planktothricoides raciborskii FACHB-1370</name>
    <dbReference type="NCBI Taxonomy" id="2949576"/>
    <lineage>
        <taxon>Bacteria</taxon>
        <taxon>Bacillati</taxon>
        <taxon>Cyanobacteriota</taxon>
        <taxon>Cyanophyceae</taxon>
        <taxon>Oscillatoriophycideae</taxon>
        <taxon>Oscillatoriales</taxon>
        <taxon>Oscillatoriaceae</taxon>
        <taxon>Planktothricoides</taxon>
    </lineage>
</organism>
<feature type="coiled-coil region" evidence="1">
    <location>
        <begin position="66"/>
        <end position="100"/>
    </location>
</feature>
<evidence type="ECO:0000313" key="2">
    <source>
        <dbReference type="EMBL" id="MBD2545158.1"/>
    </source>
</evidence>